<dbReference type="EC" id="2.7.7.66" evidence="3"/>
<dbReference type="KEGG" id="xpe:BJD13_14045"/>
<evidence type="ECO:0000256" key="1">
    <source>
        <dbReference type="ARBA" id="ARBA00022679"/>
    </source>
</evidence>
<protein>
    <recommendedName>
        <fullName evidence="3">Phosphoribosyl-dephospho-CoA transferase</fullName>
        <ecNumber evidence="3">2.7.7.66</ecNumber>
    </recommendedName>
    <alternativeName>
        <fullName evidence="3">Malonate decarboxylase holo-[acyl-carrier-protein] synthase</fullName>
        <shortName evidence="3">Holo-ACP synthase</shortName>
    </alternativeName>
</protein>
<dbReference type="Pfam" id="PF20866">
    <property type="entry name" value="MdcG_N"/>
    <property type="match status" value="1"/>
</dbReference>
<reference evidence="8 10" key="2">
    <citation type="submission" date="2018-02" db="EMBL/GenBank/DDBJ databases">
        <title>Characterization of Xanthomonas diversity in transplant houses and field plants.</title>
        <authorList>
            <person name="Abrahamian P."/>
            <person name="Timilsina S."/>
            <person name="Minsavage G.V."/>
            <person name="Goss E.M."/>
            <person name="Jones J.B."/>
            <person name="Vallad G.E."/>
        </authorList>
    </citation>
    <scope>NUCLEOTIDE SEQUENCE [LARGE SCALE GENOMIC DNA]</scope>
    <source>
        <strain evidence="8 10">GEV2132</strain>
    </source>
</reference>
<dbReference type="GO" id="GO:0016779">
    <property type="term" value="F:nucleotidyltransferase activity"/>
    <property type="evidence" value="ECO:0007669"/>
    <property type="project" value="UniProtKB-UniRule"/>
</dbReference>
<dbReference type="AlphaFoldDB" id="A0A0G8VEV1"/>
<dbReference type="InterPro" id="IPR017557">
    <property type="entry name" value="Holo-ACP_synthase"/>
</dbReference>
<dbReference type="Pfam" id="PF10620">
    <property type="entry name" value="MdcG"/>
    <property type="match status" value="1"/>
</dbReference>
<comment type="similarity">
    <text evidence="3">Belongs to the MdcG family.</text>
</comment>
<evidence type="ECO:0000256" key="2">
    <source>
        <dbReference type="ARBA" id="ARBA00022695"/>
    </source>
</evidence>
<evidence type="ECO:0000256" key="3">
    <source>
        <dbReference type="HAMAP-Rule" id="MF_00650"/>
    </source>
</evidence>
<dbReference type="RefSeq" id="WP_046932224.1">
    <property type="nucleotide sequence ID" value="NZ_CP018475.1"/>
</dbReference>
<dbReference type="InterPro" id="IPR048903">
    <property type="entry name" value="MdcG_N"/>
</dbReference>
<dbReference type="EMBL" id="PUUL01000069">
    <property type="protein sequence ID" value="RXD53279.1"/>
    <property type="molecule type" value="Genomic_DNA"/>
</dbReference>
<evidence type="ECO:0000313" key="9">
    <source>
        <dbReference type="Proteomes" id="UP000035369"/>
    </source>
</evidence>
<sequence length="213" mass="23083">MAGRHALVWLREDAQWQAVTPGAQPRLRQWFAAGLPAVVARGDGSQAPGSVRLGVPLPPSEGKQRLALQAHVADIARCTAPLTLDAVTPQAPVTVQPALQALLAQAHAHALHPHVFGSFAWQALTGLTYVHAQSDLDLLWPIETPEQACALVTLLQRWEQQHGLRADGELLLPEDNAVNWREYAGTAQQVLVKSNQDCRLLPRAALFPIRSAA</sequence>
<reference evidence="7 11" key="3">
    <citation type="submission" date="2019-11" db="EMBL/GenBank/DDBJ databases">
        <title>Genome-resolved metagenomics to study the prevalence of co-infection and intraspecific heterogeneity among plant pathogen metapopulations.</title>
        <authorList>
            <person name="Newberry E."/>
            <person name="Bhandari R."/>
            <person name="Kemble J."/>
            <person name="Sikora E."/>
            <person name="Potnis N."/>
        </authorList>
    </citation>
    <scope>NUCLEOTIDE SEQUENCE [LARGE SCALE GENOMIC DNA]</scope>
    <source>
        <strain evidence="7">Xp_Tom_Tuscaloosa_18b</strain>
    </source>
</reference>
<keyword evidence="9" id="KW-1185">Reference proteome</keyword>
<dbReference type="EMBL" id="JAAGYU010000023">
    <property type="protein sequence ID" value="NEL76064.1"/>
    <property type="molecule type" value="Genomic_DNA"/>
</dbReference>
<comment type="catalytic activity">
    <reaction evidence="3">
        <text>apo-[malonate decarboxylase ACP] + 2'-(5''-triphospho-alpha-D-ribosyl)-3'-dephospho-CoA = holo-[malonate decarboxylase ACP] + diphosphate</text>
        <dbReference type="Rhea" id="RHEA:42644"/>
        <dbReference type="Rhea" id="RHEA-COMP:10160"/>
        <dbReference type="Rhea" id="RHEA-COMP:10161"/>
        <dbReference type="ChEBI" id="CHEBI:29999"/>
        <dbReference type="ChEBI" id="CHEBI:33019"/>
        <dbReference type="ChEBI" id="CHEBI:61378"/>
        <dbReference type="ChEBI" id="CHEBI:82683"/>
        <dbReference type="EC" id="2.7.7.66"/>
    </reaction>
</comment>
<evidence type="ECO:0000313" key="8">
    <source>
        <dbReference type="EMBL" id="RXD53279.1"/>
    </source>
</evidence>
<feature type="active site" evidence="3">
    <location>
        <position position="135"/>
    </location>
</feature>
<keyword evidence="2 3" id="KW-0548">Nucleotidyltransferase</keyword>
<comment type="function">
    <text evidence="3">Transfers 2'-(5-triphosphoribosyl)-3'-dephosphocoenzyme-A to the apo-[acyl-carrier-protein] of the malonate decarboxylase to yield holo-[acyl-carrier-protein].</text>
</comment>
<dbReference type="Proteomes" id="UP000289372">
    <property type="component" value="Unassembled WGS sequence"/>
</dbReference>
<accession>A0A0G8VEV1</accession>
<dbReference type="Proteomes" id="UP000035369">
    <property type="component" value="Unassembled WGS sequence"/>
</dbReference>
<feature type="active site" evidence="3">
    <location>
        <position position="137"/>
    </location>
</feature>
<organism evidence="7 11">
    <name type="scientific">Xanthomonas perforans</name>
    <dbReference type="NCBI Taxonomy" id="442694"/>
    <lineage>
        <taxon>Bacteria</taxon>
        <taxon>Pseudomonadati</taxon>
        <taxon>Pseudomonadota</taxon>
        <taxon>Gammaproteobacteria</taxon>
        <taxon>Lysobacterales</taxon>
        <taxon>Lysobacteraceae</taxon>
        <taxon>Xanthomonas</taxon>
    </lineage>
</organism>
<comment type="caution">
    <text evidence="7">The sequence shown here is derived from an EMBL/GenBank/DDBJ whole genome shotgun (WGS) entry which is preliminary data.</text>
</comment>
<dbReference type="GeneID" id="61777457"/>
<gene>
    <name evidence="3 7" type="primary">mdcG</name>
    <name evidence="8" type="ORF">DB769_12760</name>
    <name evidence="7" type="ORF">G3W61_07325</name>
    <name evidence="6" type="ORF">XP315_15840</name>
</gene>
<reference evidence="6 9" key="1">
    <citation type="submission" date="2015-02" db="EMBL/GenBank/DDBJ databases">
        <title>Whole genome sequencing of multiple isolates of three species of pepper and tomato-infecting xanthomonads reveals genetic diversity in field strains and pinpoints effectors responsible for host specificity.</title>
        <authorList>
            <person name="Schwartz A."/>
            <person name="Dahlbeck D."/>
            <person name="Staskawicz B."/>
            <person name="Bart R."/>
            <person name="Potnis N."/>
            <person name="Minsavage G."/>
            <person name="Timilsina S."/>
            <person name="Goss E."/>
            <person name="Jones J."/>
            <person name="Vallad G."/>
            <person name="Barak J."/>
            <person name="Miller S."/>
            <person name="Ritchie D."/>
            <person name="Martins J.Jr."/>
            <person name="Patane J.S."/>
            <person name="Setubal J.C."/>
        </authorList>
    </citation>
    <scope>NUCLEOTIDE SEQUENCE [LARGE SCALE GENOMIC DNA]</scope>
    <source>
        <strain evidence="6 9">Xp3-15</strain>
    </source>
</reference>
<feature type="domain" description="Phosphoribosyl-dephospho-CoA transferase MdcG C-terminal" evidence="4">
    <location>
        <begin position="85"/>
        <end position="203"/>
    </location>
</feature>
<proteinExistence type="inferred from homology"/>
<evidence type="ECO:0000259" key="4">
    <source>
        <dbReference type="Pfam" id="PF10620"/>
    </source>
</evidence>
<dbReference type="NCBIfam" id="TIGR03135">
    <property type="entry name" value="malonate_mdcG"/>
    <property type="match status" value="1"/>
</dbReference>
<evidence type="ECO:0000259" key="5">
    <source>
        <dbReference type="Pfam" id="PF20866"/>
    </source>
</evidence>
<dbReference type="HAMAP" id="MF_00650">
    <property type="entry name" value="Malonate_MdcG"/>
    <property type="match status" value="1"/>
</dbReference>
<evidence type="ECO:0000313" key="11">
    <source>
        <dbReference type="Proteomes" id="UP000471082"/>
    </source>
</evidence>
<evidence type="ECO:0000313" key="10">
    <source>
        <dbReference type="Proteomes" id="UP000289372"/>
    </source>
</evidence>
<dbReference type="InterPro" id="IPR049180">
    <property type="entry name" value="MdcG_C"/>
</dbReference>
<evidence type="ECO:0000313" key="7">
    <source>
        <dbReference type="EMBL" id="NEL76064.1"/>
    </source>
</evidence>
<dbReference type="Proteomes" id="UP000471082">
    <property type="component" value="Unassembled WGS sequence"/>
</dbReference>
<feature type="domain" description="Phosphoribosyl-dephospho-CoA transferase MdcG N-terminal" evidence="5">
    <location>
        <begin position="4"/>
        <end position="81"/>
    </location>
</feature>
<evidence type="ECO:0000313" key="6">
    <source>
        <dbReference type="EMBL" id="KLC03728.1"/>
    </source>
</evidence>
<dbReference type="EMBL" id="JZUY01000045">
    <property type="protein sequence ID" value="KLC03728.1"/>
    <property type="molecule type" value="Genomic_DNA"/>
</dbReference>
<name>A0A0G8VEV1_XANPE</name>
<keyword evidence="1 3" id="KW-0808">Transferase</keyword>